<dbReference type="RefSeq" id="WP_015177684.1">
    <property type="nucleotide sequence ID" value="NC_019729.1"/>
</dbReference>
<dbReference type="KEGG" id="oni:Osc7112_4111"/>
<feature type="compositionally biased region" description="Basic and acidic residues" evidence="1">
    <location>
        <begin position="1"/>
        <end position="20"/>
    </location>
</feature>
<dbReference type="OrthoDB" id="467824at2"/>
<sequence>MLVSRSSDKQPTPEETRQLEKLQVQIERAVADGKISKQEMEDINRAIWADGKVTVEELEMYRMLVTDRIVSGDVEYEF</sequence>
<dbReference type="Proteomes" id="UP000010478">
    <property type="component" value="Chromosome"/>
</dbReference>
<proteinExistence type="predicted"/>
<dbReference type="EMBL" id="CP003614">
    <property type="protein sequence ID" value="AFZ08439.1"/>
    <property type="molecule type" value="Genomic_DNA"/>
</dbReference>
<keyword evidence="3" id="KW-1185">Reference proteome</keyword>
<gene>
    <name evidence="2" type="ORF">Osc7112_4111</name>
</gene>
<organism evidence="2 3">
    <name type="scientific">Phormidium nigroviride PCC 7112</name>
    <dbReference type="NCBI Taxonomy" id="179408"/>
    <lineage>
        <taxon>Bacteria</taxon>
        <taxon>Bacillati</taxon>
        <taxon>Cyanobacteriota</taxon>
        <taxon>Cyanophyceae</taxon>
        <taxon>Oscillatoriophycideae</taxon>
        <taxon>Oscillatoriales</taxon>
        <taxon>Oscillatoriaceae</taxon>
        <taxon>Phormidium</taxon>
    </lineage>
</organism>
<reference evidence="2 3" key="1">
    <citation type="submission" date="2012-05" db="EMBL/GenBank/DDBJ databases">
        <title>Finished chromosome of genome of Oscillatoria sp. PCC 7112.</title>
        <authorList>
            <consortium name="US DOE Joint Genome Institute"/>
            <person name="Gugger M."/>
            <person name="Coursin T."/>
            <person name="Rippka R."/>
            <person name="Tandeau De Marsac N."/>
            <person name="Huntemann M."/>
            <person name="Wei C.-L."/>
            <person name="Han J."/>
            <person name="Detter J.C."/>
            <person name="Han C."/>
            <person name="Tapia R."/>
            <person name="Davenport K."/>
            <person name="Daligault H."/>
            <person name="Erkkila T."/>
            <person name="Gu W."/>
            <person name="Munk A.C.C."/>
            <person name="Teshima H."/>
            <person name="Xu Y."/>
            <person name="Chain P."/>
            <person name="Chen A."/>
            <person name="Krypides N."/>
            <person name="Mavromatis K."/>
            <person name="Markowitz V."/>
            <person name="Szeto E."/>
            <person name="Ivanova N."/>
            <person name="Mikhailova N."/>
            <person name="Ovchinnikova G."/>
            <person name="Pagani I."/>
            <person name="Pati A."/>
            <person name="Goodwin L."/>
            <person name="Peters L."/>
            <person name="Pitluck S."/>
            <person name="Woyke T."/>
            <person name="Kerfeld C."/>
        </authorList>
    </citation>
    <scope>NUCLEOTIDE SEQUENCE [LARGE SCALE GENOMIC DNA]</scope>
    <source>
        <strain evidence="2 3">PCC 7112</strain>
    </source>
</reference>
<dbReference type="eggNOG" id="ENOG5033A01">
    <property type="taxonomic scope" value="Bacteria"/>
</dbReference>
<evidence type="ECO:0000313" key="3">
    <source>
        <dbReference type="Proteomes" id="UP000010478"/>
    </source>
</evidence>
<dbReference type="AlphaFoldDB" id="K9VLM2"/>
<dbReference type="HOGENOM" id="CLU_175491_0_0_3"/>
<evidence type="ECO:0000256" key="1">
    <source>
        <dbReference type="SAM" id="MobiDB-lite"/>
    </source>
</evidence>
<name>K9VLM2_9CYAN</name>
<evidence type="ECO:0000313" key="2">
    <source>
        <dbReference type="EMBL" id="AFZ08439.1"/>
    </source>
</evidence>
<feature type="region of interest" description="Disordered" evidence="1">
    <location>
        <begin position="1"/>
        <end position="21"/>
    </location>
</feature>
<accession>K9VLM2</accession>
<protein>
    <submittedName>
        <fullName evidence="2">Uncharacterized protein</fullName>
    </submittedName>
</protein>